<comment type="caution">
    <text evidence="7">The sequence shown here is derived from an EMBL/GenBank/DDBJ whole genome shotgun (WGS) entry which is preliminary data.</text>
</comment>
<evidence type="ECO:0000313" key="7">
    <source>
        <dbReference type="EMBL" id="KAK8846893.1"/>
    </source>
</evidence>
<evidence type="ECO:0000256" key="5">
    <source>
        <dbReference type="ARBA" id="ARBA00023033"/>
    </source>
</evidence>
<keyword evidence="4" id="KW-0560">Oxidoreductase</keyword>
<dbReference type="PANTHER" id="PTHR13789">
    <property type="entry name" value="MONOOXYGENASE"/>
    <property type="match status" value="1"/>
</dbReference>
<dbReference type="RefSeq" id="XP_066800843.1">
    <property type="nucleotide sequence ID" value="XM_066949070.1"/>
</dbReference>
<dbReference type="Gene3D" id="3.50.50.60">
    <property type="entry name" value="FAD/NAD(P)-binding domain"/>
    <property type="match status" value="1"/>
</dbReference>
<protein>
    <recommendedName>
        <fullName evidence="6">FAD-binding domain-containing protein</fullName>
    </recommendedName>
</protein>
<comment type="similarity">
    <text evidence="1">Belongs to the paxM FAD-dependent monooxygenase family.</text>
</comment>
<dbReference type="GeneID" id="92183241"/>
<dbReference type="Proteomes" id="UP001388673">
    <property type="component" value="Unassembled WGS sequence"/>
</dbReference>
<sequence length="419" mass="46052">MAMASRHVLIIGGGLAGPCLALSLARRNIRSTIFEIRPQPSESGGSISLGPNALQVLDRYAGVYYQLRANGFVYNRFGAFTDGGEKLGEISVGEEEKGDEGYPALRIMRSTLHEVLLDAGSKTELVDMRWAARLAKIEENEQGVTAHFEDGTTVTGDILIGADGIHSKVREHILGPEAPTPVFTGTCIVNGFLPASAAITPSPDFTFPAFMFTSSGLFMTIPIDADAKTLAWGITQTSKERTRDEWRDFELSGEAARLAKADFDQIRAQPVRSLLDSADESKAKVWAPYSIPELPRWHTPRVCLIGDAAHALPPNGQGSAMAFEDVAIMTRLITSKEGRSFEQLFERFEAIRRPRIKGIQESSRKGEAMKARTGPVGWYLKKWAFRGFFWWNSGVLKHNKETTYDVEEVDVGGSTPLAQ</sequence>
<keyword evidence="2" id="KW-0285">Flavoprotein</keyword>
<dbReference type="EMBL" id="JBCAWK010000011">
    <property type="protein sequence ID" value="KAK8846893.1"/>
    <property type="molecule type" value="Genomic_DNA"/>
</dbReference>
<dbReference type="PRINTS" id="PR00420">
    <property type="entry name" value="RNGMNOXGNASE"/>
</dbReference>
<reference evidence="7 8" key="1">
    <citation type="journal article" date="2024" name="bioRxiv">
        <title>Comparative genomics of Cryptococcus and Kwoniella reveals pathogenesis evolution and contrasting karyotype dynamics via intercentromeric recombination or chromosome fusion.</title>
        <authorList>
            <person name="Coelho M.A."/>
            <person name="David-Palma M."/>
            <person name="Shea T."/>
            <person name="Bowers K."/>
            <person name="McGinley-Smith S."/>
            <person name="Mohammad A.W."/>
            <person name="Gnirke A."/>
            <person name="Yurkov A.M."/>
            <person name="Nowrousian M."/>
            <person name="Sun S."/>
            <person name="Cuomo C.A."/>
            <person name="Heitman J."/>
        </authorList>
    </citation>
    <scope>NUCLEOTIDE SEQUENCE [LARGE SCALE GENOMIC DNA]</scope>
    <source>
        <strain evidence="7 8">CBS 13917</strain>
    </source>
</reference>
<dbReference type="AlphaFoldDB" id="A0AAW0YVT7"/>
<dbReference type="InterPro" id="IPR050493">
    <property type="entry name" value="FAD-dep_Monooxygenase_BioMet"/>
</dbReference>
<dbReference type="PANTHER" id="PTHR13789:SF309">
    <property type="entry name" value="PUTATIVE (AFU_ORTHOLOGUE AFUA_6G14510)-RELATED"/>
    <property type="match status" value="1"/>
</dbReference>
<evidence type="ECO:0000256" key="4">
    <source>
        <dbReference type="ARBA" id="ARBA00023002"/>
    </source>
</evidence>
<dbReference type="Pfam" id="PF01494">
    <property type="entry name" value="FAD_binding_3"/>
    <property type="match status" value="1"/>
</dbReference>
<name>A0AAW0YVT7_9TREE</name>
<keyword evidence="8" id="KW-1185">Reference proteome</keyword>
<accession>A0AAW0YVT7</accession>
<proteinExistence type="inferred from homology"/>
<evidence type="ECO:0000259" key="6">
    <source>
        <dbReference type="Pfam" id="PF01494"/>
    </source>
</evidence>
<dbReference type="GO" id="GO:0004497">
    <property type="term" value="F:monooxygenase activity"/>
    <property type="evidence" value="ECO:0007669"/>
    <property type="project" value="UniProtKB-KW"/>
</dbReference>
<dbReference type="KEGG" id="kne:92183241"/>
<feature type="domain" description="FAD-binding" evidence="6">
    <location>
        <begin position="7"/>
        <end position="359"/>
    </location>
</feature>
<evidence type="ECO:0000256" key="2">
    <source>
        <dbReference type="ARBA" id="ARBA00022630"/>
    </source>
</evidence>
<organism evidence="7 8">
    <name type="scientific">Kwoniella newhampshirensis</name>
    <dbReference type="NCBI Taxonomy" id="1651941"/>
    <lineage>
        <taxon>Eukaryota</taxon>
        <taxon>Fungi</taxon>
        <taxon>Dikarya</taxon>
        <taxon>Basidiomycota</taxon>
        <taxon>Agaricomycotina</taxon>
        <taxon>Tremellomycetes</taxon>
        <taxon>Tremellales</taxon>
        <taxon>Cryptococcaceae</taxon>
        <taxon>Kwoniella</taxon>
    </lineage>
</organism>
<dbReference type="SUPFAM" id="SSF51905">
    <property type="entry name" value="FAD/NAD(P)-binding domain"/>
    <property type="match status" value="1"/>
</dbReference>
<dbReference type="InterPro" id="IPR002938">
    <property type="entry name" value="FAD-bd"/>
</dbReference>
<evidence type="ECO:0000256" key="1">
    <source>
        <dbReference type="ARBA" id="ARBA00007992"/>
    </source>
</evidence>
<dbReference type="InterPro" id="IPR036188">
    <property type="entry name" value="FAD/NAD-bd_sf"/>
</dbReference>
<evidence type="ECO:0000313" key="8">
    <source>
        <dbReference type="Proteomes" id="UP001388673"/>
    </source>
</evidence>
<keyword evidence="3" id="KW-0274">FAD</keyword>
<dbReference type="GO" id="GO:0071949">
    <property type="term" value="F:FAD binding"/>
    <property type="evidence" value="ECO:0007669"/>
    <property type="project" value="InterPro"/>
</dbReference>
<keyword evidence="5" id="KW-0503">Monooxygenase</keyword>
<gene>
    <name evidence="7" type="ORF">IAR55_005983</name>
</gene>
<evidence type="ECO:0000256" key="3">
    <source>
        <dbReference type="ARBA" id="ARBA00022827"/>
    </source>
</evidence>